<organism evidence="1 2">
    <name type="scientific">Gelidibacter pelagius</name>
    <dbReference type="NCBI Taxonomy" id="2819985"/>
    <lineage>
        <taxon>Bacteria</taxon>
        <taxon>Pseudomonadati</taxon>
        <taxon>Bacteroidota</taxon>
        <taxon>Flavobacteriia</taxon>
        <taxon>Flavobacteriales</taxon>
        <taxon>Flavobacteriaceae</taxon>
        <taxon>Gelidibacter</taxon>
    </lineage>
</organism>
<dbReference type="EMBL" id="JAGEVG010000006">
    <property type="protein sequence ID" value="MBO3097916.1"/>
    <property type="molecule type" value="Genomic_DNA"/>
</dbReference>
<dbReference type="SUPFAM" id="SSF52266">
    <property type="entry name" value="SGNH hydrolase"/>
    <property type="match status" value="1"/>
</dbReference>
<protein>
    <recommendedName>
        <fullName evidence="3">GDSL-like lipase/acylhydrolase family protein</fullName>
    </recommendedName>
</protein>
<keyword evidence="2" id="KW-1185">Reference proteome</keyword>
<dbReference type="Gene3D" id="3.40.50.1110">
    <property type="entry name" value="SGNH hydrolase"/>
    <property type="match status" value="1"/>
</dbReference>
<dbReference type="Proteomes" id="UP000681315">
    <property type="component" value="Unassembled WGS sequence"/>
</dbReference>
<name>A0ABS3SQE0_9FLAO</name>
<dbReference type="RefSeq" id="WP_208233061.1">
    <property type="nucleotide sequence ID" value="NZ_JAGEVG010000006.1"/>
</dbReference>
<reference evidence="1 2" key="1">
    <citation type="submission" date="2021-03" db="EMBL/GenBank/DDBJ databases">
        <title>Gelidibacter sp. nov., isolated from costal sediment.</title>
        <authorList>
            <person name="Lun K.-Y."/>
        </authorList>
    </citation>
    <scope>NUCLEOTIDE SEQUENCE [LARGE SCALE GENOMIC DNA]</scope>
    <source>
        <strain evidence="1 2">DF109</strain>
    </source>
</reference>
<proteinExistence type="predicted"/>
<evidence type="ECO:0000313" key="1">
    <source>
        <dbReference type="EMBL" id="MBO3097916.1"/>
    </source>
</evidence>
<evidence type="ECO:0008006" key="3">
    <source>
        <dbReference type="Google" id="ProtNLM"/>
    </source>
</evidence>
<gene>
    <name evidence="1" type="ORF">J4051_06530</name>
</gene>
<comment type="caution">
    <text evidence="1">The sequence shown here is derived from an EMBL/GenBank/DDBJ whole genome shotgun (WGS) entry which is preliminary data.</text>
</comment>
<dbReference type="InterPro" id="IPR036514">
    <property type="entry name" value="SGNH_hydro_sf"/>
</dbReference>
<sequence>MKKFLKQVSLGVLVFILVNVIIAIIYEYPTHKSVRNKTNRNYLKWEAIHQNKNTYDLIIVGTSRAYASFNPIIIDSFLNTNSYNMATSAQDIAETYYSLEEIFEYQKPKYIILDLFFEASDDIYDYYQTYSNSSFFNSNQRRYNLIAKGYGTAGILNFSIPVVKFKNYIKQDIIGVFSNNKSLRKEDQWIKGYLHDTLTASKAQVSNFGPISNFENTTFDKNRFDKYFKKIEHLVKSNNAKLVCVRTAYPPSRLKLSKTDDEGAYFKTYMAKENNPYFDLNNFIDDHTIYTDQDFADYHHPNYKGAQKASMQLVEAIKRIQEKNH</sequence>
<accession>A0ABS3SQE0</accession>
<evidence type="ECO:0000313" key="2">
    <source>
        <dbReference type="Proteomes" id="UP000681315"/>
    </source>
</evidence>